<dbReference type="STRING" id="383372.Rcas_2818"/>
<organism evidence="2 3">
    <name type="scientific">Roseiflexus castenholzii (strain DSM 13941 / HLO8)</name>
    <dbReference type="NCBI Taxonomy" id="383372"/>
    <lineage>
        <taxon>Bacteria</taxon>
        <taxon>Bacillati</taxon>
        <taxon>Chloroflexota</taxon>
        <taxon>Chloroflexia</taxon>
        <taxon>Chloroflexales</taxon>
        <taxon>Roseiflexineae</taxon>
        <taxon>Roseiflexaceae</taxon>
        <taxon>Roseiflexus</taxon>
    </lineage>
</organism>
<dbReference type="Proteomes" id="UP000000263">
    <property type="component" value="Chromosome"/>
</dbReference>
<name>A7NMW5_ROSCS</name>
<proteinExistence type="predicted"/>
<dbReference type="InterPro" id="IPR018392">
    <property type="entry name" value="LysM"/>
</dbReference>
<evidence type="ECO:0000313" key="3">
    <source>
        <dbReference type="Proteomes" id="UP000000263"/>
    </source>
</evidence>
<dbReference type="Pfam" id="PF19266">
    <property type="entry name" value="CIS_tube"/>
    <property type="match status" value="1"/>
</dbReference>
<dbReference type="InterPro" id="IPR036779">
    <property type="entry name" value="LysM_dom_sf"/>
</dbReference>
<dbReference type="eggNOG" id="COG1652">
    <property type="taxonomic scope" value="Bacteria"/>
</dbReference>
<dbReference type="Pfam" id="PF01476">
    <property type="entry name" value="LysM"/>
    <property type="match status" value="1"/>
</dbReference>
<evidence type="ECO:0000259" key="1">
    <source>
        <dbReference type="PROSITE" id="PS51782"/>
    </source>
</evidence>
<accession>A7NMW5</accession>
<evidence type="ECO:0000313" key="2">
    <source>
        <dbReference type="EMBL" id="ABU58889.1"/>
    </source>
</evidence>
<dbReference type="PROSITE" id="PS51782">
    <property type="entry name" value="LYSM"/>
    <property type="match status" value="1"/>
</dbReference>
<dbReference type="AlphaFoldDB" id="A7NMW5"/>
<gene>
    <name evidence="2" type="ordered locus">Rcas_2818</name>
</gene>
<sequence length="225" mass="25351">MPDTSLVKAKIINLDNPSQEVECLFNPKEYTFTKQNSWSRGETPSTNVPQLEFSGGQPATLSMHLLFDTYTSARPGSKPKDVRKVYTDKLWSFMMIDPDLKDPKSTRGRPPKVRFQWGASWSFKAVITNITQKFTLFLVDGTPVRAELDVTFQQIEDTANLQPQNPTSGGIGGERVWRVREGDTLAWIAYKSYGDATRWRPIAEANGLERVRELTPGAVLVIPNE</sequence>
<keyword evidence="3" id="KW-1185">Reference proteome</keyword>
<dbReference type="RefSeq" id="WP_012121313.1">
    <property type="nucleotide sequence ID" value="NC_009767.1"/>
</dbReference>
<feature type="domain" description="LysM" evidence="1">
    <location>
        <begin position="175"/>
        <end position="222"/>
    </location>
</feature>
<reference evidence="2 3" key="1">
    <citation type="submission" date="2007-08" db="EMBL/GenBank/DDBJ databases">
        <title>Complete sequence of Roseiflexus castenholzii DSM 13941.</title>
        <authorList>
            <consortium name="US DOE Joint Genome Institute"/>
            <person name="Copeland A."/>
            <person name="Lucas S."/>
            <person name="Lapidus A."/>
            <person name="Barry K."/>
            <person name="Glavina del Rio T."/>
            <person name="Dalin E."/>
            <person name="Tice H."/>
            <person name="Pitluck S."/>
            <person name="Thompson L.S."/>
            <person name="Brettin T."/>
            <person name="Bruce D."/>
            <person name="Detter J.C."/>
            <person name="Han C."/>
            <person name="Tapia R."/>
            <person name="Schmutz J."/>
            <person name="Larimer F."/>
            <person name="Land M."/>
            <person name="Hauser L."/>
            <person name="Kyrpides N."/>
            <person name="Mikhailova N."/>
            <person name="Bryant D.A."/>
            <person name="Hanada S."/>
            <person name="Tsukatani Y."/>
            <person name="Richardson P."/>
        </authorList>
    </citation>
    <scope>NUCLEOTIDE SEQUENCE [LARGE SCALE GENOMIC DNA]</scope>
    <source>
        <strain evidence="3">DSM 13941 / HLO8</strain>
    </source>
</reference>
<dbReference type="HOGENOM" id="CLU_075813_1_0_0"/>
<dbReference type="EMBL" id="CP000804">
    <property type="protein sequence ID" value="ABU58889.1"/>
    <property type="molecule type" value="Genomic_DNA"/>
</dbReference>
<dbReference type="OrthoDB" id="9809850at2"/>
<dbReference type="Gene3D" id="3.10.350.10">
    <property type="entry name" value="LysM domain"/>
    <property type="match status" value="1"/>
</dbReference>
<dbReference type="InterPro" id="IPR045361">
    <property type="entry name" value="CIS_tube_prot_N"/>
</dbReference>
<protein>
    <submittedName>
        <fullName evidence="2">Peptidoglycan-binding LysM</fullName>
    </submittedName>
</protein>
<dbReference type="KEGG" id="rca:Rcas_2818"/>
<dbReference type="SUPFAM" id="SSF54106">
    <property type="entry name" value="LysM domain"/>
    <property type="match status" value="1"/>
</dbReference>